<organism evidence="4 5">
    <name type="scientific">Gossypium barbadense</name>
    <name type="common">Sea Island cotton</name>
    <name type="synonym">Hibiscus barbadensis</name>
    <dbReference type="NCBI Taxonomy" id="3634"/>
    <lineage>
        <taxon>Eukaryota</taxon>
        <taxon>Viridiplantae</taxon>
        <taxon>Streptophyta</taxon>
        <taxon>Embryophyta</taxon>
        <taxon>Tracheophyta</taxon>
        <taxon>Spermatophyta</taxon>
        <taxon>Magnoliopsida</taxon>
        <taxon>eudicotyledons</taxon>
        <taxon>Gunneridae</taxon>
        <taxon>Pentapetalae</taxon>
        <taxon>rosids</taxon>
        <taxon>malvids</taxon>
        <taxon>Malvales</taxon>
        <taxon>Malvaceae</taxon>
        <taxon>Malvoideae</taxon>
        <taxon>Gossypium</taxon>
    </lineage>
</organism>
<comment type="similarity">
    <text evidence="3">Belongs to the GRAS family.</text>
</comment>
<evidence type="ECO:0000313" key="4">
    <source>
        <dbReference type="EMBL" id="PPR89373.1"/>
    </source>
</evidence>
<feature type="region of interest" description="Leucine repeat II (LRII)" evidence="3">
    <location>
        <begin position="128"/>
        <end position="160"/>
    </location>
</feature>
<dbReference type="Pfam" id="PF03514">
    <property type="entry name" value="GRAS"/>
    <property type="match status" value="1"/>
</dbReference>
<proteinExistence type="inferred from homology"/>
<feature type="region of interest" description="SAW" evidence="3">
    <location>
        <begin position="256"/>
        <end position="327"/>
    </location>
</feature>
<sequence length="328" mass="37003">MSQNQAMFMPLSPPPPMRLNSGSTTPIGMANQQLQQPIIDQLIQAEPLFKGCFLLQGGVTVIPSVEHYQTQRLCPRCSSIHIIDFDIGYGGQWASLMQELVRRNGGALLKITVFASLSSHDDELELSFTQDYLKHFASEINIDFDLKIMRLESLHSGSRLLPRHLPENEAIAVNLSIGSFSNYSSTLHLVLGFLKQLSPKIVVCLDRMDASFPHHIIHAHQSYTGILESLDAVNMKNALQKIERLLLQPDIERIVLGRHRSLERTPPSRTIFLHYGFSPFSFSNLTEFQAECFVQRTPVRGFHVQKRQSSLVLWRQGRALIAASAWSC</sequence>
<accession>A0A2P5WE50</accession>
<reference evidence="4 5" key="1">
    <citation type="submission" date="2015-01" db="EMBL/GenBank/DDBJ databases">
        <title>Genome of allotetraploid Gossypium barbadense reveals genomic plasticity and fiber elongation in cotton evolution.</title>
        <authorList>
            <person name="Chen X."/>
            <person name="Liu X."/>
            <person name="Zhao B."/>
            <person name="Zheng H."/>
            <person name="Hu Y."/>
            <person name="Lu G."/>
            <person name="Yang C."/>
            <person name="Chen J."/>
            <person name="Shan C."/>
            <person name="Zhang L."/>
            <person name="Zhou Y."/>
            <person name="Wang L."/>
            <person name="Guo W."/>
            <person name="Bai Y."/>
            <person name="Ruan J."/>
            <person name="Shangguan X."/>
            <person name="Mao Y."/>
            <person name="Jiang J."/>
            <person name="Zhu Y."/>
            <person name="Lei J."/>
            <person name="Kang H."/>
            <person name="Chen S."/>
            <person name="He X."/>
            <person name="Wang R."/>
            <person name="Wang Y."/>
            <person name="Chen J."/>
            <person name="Wang L."/>
            <person name="Yu S."/>
            <person name="Wang B."/>
            <person name="Wei J."/>
            <person name="Song S."/>
            <person name="Lu X."/>
            <person name="Gao Z."/>
            <person name="Gu W."/>
            <person name="Deng X."/>
            <person name="Ma D."/>
            <person name="Wang S."/>
            <person name="Liang W."/>
            <person name="Fang L."/>
            <person name="Cai C."/>
            <person name="Zhu X."/>
            <person name="Zhou B."/>
            <person name="Zhang Y."/>
            <person name="Chen Z."/>
            <person name="Xu S."/>
            <person name="Zhu R."/>
            <person name="Wang S."/>
            <person name="Zhang T."/>
            <person name="Zhao G."/>
        </authorList>
    </citation>
    <scope>NUCLEOTIDE SEQUENCE [LARGE SCALE GENOMIC DNA]</scope>
    <source>
        <strain evidence="5">cv. Xinhai21</strain>
        <tissue evidence="4">Leaf</tissue>
    </source>
</reference>
<evidence type="ECO:0000256" key="1">
    <source>
        <dbReference type="ARBA" id="ARBA00023015"/>
    </source>
</evidence>
<feature type="short sequence motif" description="VHIID" evidence="3">
    <location>
        <begin position="80"/>
        <end position="84"/>
    </location>
</feature>
<evidence type="ECO:0000256" key="3">
    <source>
        <dbReference type="PROSITE-ProRule" id="PRU01191"/>
    </source>
</evidence>
<dbReference type="InterPro" id="IPR005202">
    <property type="entry name" value="TF_GRAS"/>
</dbReference>
<keyword evidence="2" id="KW-0804">Transcription</keyword>
<dbReference type="PANTHER" id="PTHR31636">
    <property type="entry name" value="OSJNBA0084A10.13 PROTEIN-RELATED"/>
    <property type="match status" value="1"/>
</dbReference>
<comment type="caution">
    <text evidence="3">Lacks conserved residue(s) required for the propagation of feature annotation.</text>
</comment>
<dbReference type="AlphaFoldDB" id="A0A2P5WE50"/>
<evidence type="ECO:0000313" key="5">
    <source>
        <dbReference type="Proteomes" id="UP000239757"/>
    </source>
</evidence>
<protein>
    <submittedName>
        <fullName evidence="4">Uncharacterized protein</fullName>
    </submittedName>
</protein>
<evidence type="ECO:0000256" key="2">
    <source>
        <dbReference type="ARBA" id="ARBA00023163"/>
    </source>
</evidence>
<name>A0A2P5WE50_GOSBA</name>
<dbReference type="OrthoDB" id="666726at2759"/>
<dbReference type="EMBL" id="KZ667975">
    <property type="protein sequence ID" value="PPR89373.1"/>
    <property type="molecule type" value="Genomic_DNA"/>
</dbReference>
<dbReference type="Proteomes" id="UP000239757">
    <property type="component" value="Unassembled WGS sequence"/>
</dbReference>
<dbReference type="PROSITE" id="PS50985">
    <property type="entry name" value="GRAS"/>
    <property type="match status" value="1"/>
</dbReference>
<gene>
    <name evidence="4" type="ORF">GOBAR_AA31312</name>
</gene>
<keyword evidence="1" id="KW-0805">Transcription regulation</keyword>